<dbReference type="PANTHER" id="PTHR43318">
    <property type="entry name" value="UDP-N-ACETYLGLUCOSAMINE 4,6-DEHYDRATASE"/>
    <property type="match status" value="1"/>
</dbReference>
<dbReference type="InterPro" id="IPR020025">
    <property type="entry name" value="PseB"/>
</dbReference>
<dbReference type="Proteomes" id="UP000184501">
    <property type="component" value="Unassembled WGS sequence"/>
</dbReference>
<dbReference type="STRING" id="2017.SAMN05444320_108249"/>
<evidence type="ECO:0000259" key="3">
    <source>
        <dbReference type="Pfam" id="PF02719"/>
    </source>
</evidence>
<dbReference type="CDD" id="cd05237">
    <property type="entry name" value="UDP_invert_4-6DH_SDR_e"/>
    <property type="match status" value="1"/>
</dbReference>
<feature type="region of interest" description="Disordered" evidence="2">
    <location>
        <begin position="1"/>
        <end position="24"/>
    </location>
</feature>
<dbReference type="InterPro" id="IPR003869">
    <property type="entry name" value="Polysac_CapD-like"/>
</dbReference>
<dbReference type="Pfam" id="PF02719">
    <property type="entry name" value="Polysacc_synt_2"/>
    <property type="match status" value="1"/>
</dbReference>
<dbReference type="AlphaFoldDB" id="A0A1M5JEB9"/>
<evidence type="ECO:0000256" key="2">
    <source>
        <dbReference type="SAM" id="MobiDB-lite"/>
    </source>
</evidence>
<name>A0A1M5JEB9_STRHI</name>
<protein>
    <submittedName>
        <fullName evidence="4">UDP-N-acetylglucosamine 4,6-dehydratase</fullName>
    </submittedName>
</protein>
<dbReference type="InterPro" id="IPR051203">
    <property type="entry name" value="Polysaccharide_Synthase-Rel"/>
</dbReference>
<feature type="domain" description="Polysaccharide biosynthesis protein CapD-like" evidence="3">
    <location>
        <begin position="35"/>
        <end position="307"/>
    </location>
</feature>
<dbReference type="InterPro" id="IPR036291">
    <property type="entry name" value="NAD(P)-bd_dom_sf"/>
</dbReference>
<evidence type="ECO:0000313" key="5">
    <source>
        <dbReference type="Proteomes" id="UP000184501"/>
    </source>
</evidence>
<dbReference type="Gene3D" id="3.40.50.720">
    <property type="entry name" value="NAD(P)-binding Rossmann-like Domain"/>
    <property type="match status" value="1"/>
</dbReference>
<proteinExistence type="inferred from homology"/>
<accession>A0A1M5JEB9</accession>
<evidence type="ECO:0000313" key="4">
    <source>
        <dbReference type="EMBL" id="SHG38897.1"/>
    </source>
</evidence>
<dbReference type="NCBIfam" id="TIGR03589">
    <property type="entry name" value="PseB"/>
    <property type="match status" value="1"/>
</dbReference>
<keyword evidence="5" id="KW-1185">Reference proteome</keyword>
<dbReference type="PANTHER" id="PTHR43318:SF2">
    <property type="entry name" value="UDP-N-ACETYLGLUCOSAMINE 4,6-DEHYDRATASE (INVERTING)"/>
    <property type="match status" value="1"/>
</dbReference>
<reference evidence="4 5" key="1">
    <citation type="submission" date="2016-11" db="EMBL/GenBank/DDBJ databases">
        <authorList>
            <person name="Jaros S."/>
            <person name="Januszkiewicz K."/>
            <person name="Wedrychowicz H."/>
        </authorList>
    </citation>
    <scope>NUCLEOTIDE SEQUENCE [LARGE SCALE GENOMIC DNA]</scope>
    <source>
        <strain evidence="4 5">DSM 44523</strain>
    </source>
</reference>
<comment type="similarity">
    <text evidence="1">Belongs to the polysaccharide synthase family.</text>
</comment>
<sequence>MISTNPARSAFSPTLADQHKGEELSSHHVLTGSRVMITGGTGSLGRAFIRNALDTLGCDSVVVYSRDELKQRELREAFDHDRRLEWVIGDVRDPDRLRHAMRDVEHVVHAAALKQVDTAERNCIEYIRTNVLGAQNVIDAAVETGVSRVVALSTDKASSPVNLYGATKLCADKLFVAASEYAGRRGTRFGVVRYGNVLGSRGSVIPLFKQLAAAGKPITITDKRMTRFWLSIEAAVRFIVESFDQMSGGEIFVPRIPSMRVIDLAEAIAPRSPIHEVGIRPGEKLHEEMISESDARRTVRLGDRYVVRSSLAEEADVPAGGTPVPDGFSYTSDKNDEWLSVADLRAEYAGAVSA</sequence>
<evidence type="ECO:0000256" key="1">
    <source>
        <dbReference type="ARBA" id="ARBA00007430"/>
    </source>
</evidence>
<dbReference type="SUPFAM" id="SSF51735">
    <property type="entry name" value="NAD(P)-binding Rossmann-fold domains"/>
    <property type="match status" value="1"/>
</dbReference>
<dbReference type="EMBL" id="FQVN01000008">
    <property type="protein sequence ID" value="SHG38897.1"/>
    <property type="molecule type" value="Genomic_DNA"/>
</dbReference>
<gene>
    <name evidence="4" type="ORF">SAMN05444320_108249</name>
</gene>
<organism evidence="4 5">
    <name type="scientific">Streptoalloteichus hindustanus</name>
    <dbReference type="NCBI Taxonomy" id="2017"/>
    <lineage>
        <taxon>Bacteria</taxon>
        <taxon>Bacillati</taxon>
        <taxon>Actinomycetota</taxon>
        <taxon>Actinomycetes</taxon>
        <taxon>Pseudonocardiales</taxon>
        <taxon>Pseudonocardiaceae</taxon>
        <taxon>Streptoalloteichus</taxon>
    </lineage>
</organism>